<dbReference type="InterPro" id="IPR009752">
    <property type="entry name" value="Phage_Mu_GpJ"/>
</dbReference>
<reference evidence="1 2" key="1">
    <citation type="submission" date="2020-08" db="EMBL/GenBank/DDBJ databases">
        <title>Genome sequencing of Purple Non-Sulfur Bacteria from various extreme environments.</title>
        <authorList>
            <person name="Mayer M."/>
        </authorList>
    </citation>
    <scope>NUCLEOTIDE SEQUENCE [LARGE SCALE GENOMIC DNA]</scope>
    <source>
        <strain evidence="1 2">JA135</strain>
    </source>
</reference>
<accession>A0A7W6S2P8</accession>
<keyword evidence="2" id="KW-1185">Reference proteome</keyword>
<evidence type="ECO:0000313" key="1">
    <source>
        <dbReference type="EMBL" id="MBB4287795.1"/>
    </source>
</evidence>
<name>A0A7W6S2P8_9PROT</name>
<sequence length="135" mass="13862">MTSYATAAEMIAQIGDHAAEDLAPADGGGVDTAALDDALARATEEIDGYLGGRYSLEAGLARSLCIVIARYRLATHAPPESREGRDYGDAVRYLRDVVAGKTGQRPLDAGGAPTGGAALVDMPPRLFGPGTLGGF</sequence>
<organism evidence="1 2">
    <name type="scientific">Roseospira goensis</name>
    <dbReference type="NCBI Taxonomy" id="391922"/>
    <lineage>
        <taxon>Bacteria</taxon>
        <taxon>Pseudomonadati</taxon>
        <taxon>Pseudomonadota</taxon>
        <taxon>Alphaproteobacteria</taxon>
        <taxon>Rhodospirillales</taxon>
        <taxon>Rhodospirillaceae</taxon>
        <taxon>Roseospira</taxon>
    </lineage>
</organism>
<dbReference type="RefSeq" id="WP_184437892.1">
    <property type="nucleotide sequence ID" value="NZ_JACIGI010000052.1"/>
</dbReference>
<dbReference type="Proteomes" id="UP000555728">
    <property type="component" value="Unassembled WGS sequence"/>
</dbReference>
<evidence type="ECO:0000313" key="2">
    <source>
        <dbReference type="Proteomes" id="UP000555728"/>
    </source>
</evidence>
<dbReference type="EMBL" id="JACIGI010000052">
    <property type="protein sequence ID" value="MBB4287795.1"/>
    <property type="molecule type" value="Genomic_DNA"/>
</dbReference>
<dbReference type="Pfam" id="PF07030">
    <property type="entry name" value="Phage_Mu_Gp36"/>
    <property type="match status" value="1"/>
</dbReference>
<proteinExistence type="predicted"/>
<gene>
    <name evidence="1" type="ORF">GGD88_003552</name>
</gene>
<comment type="caution">
    <text evidence="1">The sequence shown here is derived from an EMBL/GenBank/DDBJ whole genome shotgun (WGS) entry which is preliminary data.</text>
</comment>
<protein>
    <submittedName>
        <fullName evidence="1">Phage gp36-like protein</fullName>
    </submittedName>
</protein>
<dbReference type="AlphaFoldDB" id="A0A7W6S2P8"/>